<dbReference type="InterPro" id="IPR000361">
    <property type="entry name" value="ATAP_core_dom"/>
</dbReference>
<dbReference type="NCBIfam" id="NF038090">
    <property type="entry name" value="IscA_HesB_Se"/>
    <property type="match status" value="1"/>
</dbReference>
<gene>
    <name evidence="2" type="ORF">SAMN04488503_1088</name>
</gene>
<feature type="domain" description="Core" evidence="1">
    <location>
        <begin position="2"/>
        <end position="93"/>
    </location>
</feature>
<evidence type="ECO:0000259" key="1">
    <source>
        <dbReference type="Pfam" id="PF01521"/>
    </source>
</evidence>
<evidence type="ECO:0000313" key="3">
    <source>
        <dbReference type="Proteomes" id="UP000198324"/>
    </source>
</evidence>
<name>A0A238YY02_9BACT</name>
<organism evidence="2 3">
    <name type="scientific">Humidesulfovibrio mexicanus</name>
    <dbReference type="NCBI Taxonomy" id="147047"/>
    <lineage>
        <taxon>Bacteria</taxon>
        <taxon>Pseudomonadati</taxon>
        <taxon>Thermodesulfobacteriota</taxon>
        <taxon>Desulfovibrionia</taxon>
        <taxon>Desulfovibrionales</taxon>
        <taxon>Desulfovibrionaceae</taxon>
        <taxon>Humidesulfovibrio</taxon>
    </lineage>
</organism>
<dbReference type="SUPFAM" id="SSF89360">
    <property type="entry name" value="HesB-like domain"/>
    <property type="match status" value="1"/>
</dbReference>
<dbReference type="Pfam" id="PF01521">
    <property type="entry name" value="Fe-S_biosyn"/>
    <property type="match status" value="1"/>
</dbReference>
<accession>A0A238YY02</accession>
<sequence>MITLSDAAKAQLDNYFADKEKSAVRIFVGGSCCGPKLSLALDEAREGDEVVETGGFTLLAEKSLLAVSGAISIDMTEYGFSVESEIPLEGGSCGSGSCGSSGCGSGGCGC</sequence>
<proteinExistence type="predicted"/>
<dbReference type="InterPro" id="IPR035903">
    <property type="entry name" value="HesB-like_dom_sf"/>
</dbReference>
<dbReference type="RefSeq" id="WP_089272528.1">
    <property type="nucleotide sequence ID" value="NZ_FZOC01000002.1"/>
</dbReference>
<dbReference type="Proteomes" id="UP000198324">
    <property type="component" value="Unassembled WGS sequence"/>
</dbReference>
<keyword evidence="3" id="KW-1185">Reference proteome</keyword>
<evidence type="ECO:0000313" key="2">
    <source>
        <dbReference type="EMBL" id="SNR75995.1"/>
    </source>
</evidence>
<dbReference type="AlphaFoldDB" id="A0A238YY02"/>
<dbReference type="OrthoDB" id="5460919at2"/>
<dbReference type="Gene3D" id="2.60.300.12">
    <property type="entry name" value="HesB-like domain"/>
    <property type="match status" value="1"/>
</dbReference>
<protein>
    <submittedName>
        <fullName evidence="2">Fe-S cluster assembly iron-binding protein IscA</fullName>
    </submittedName>
</protein>
<reference evidence="2 3" key="1">
    <citation type="submission" date="2017-06" db="EMBL/GenBank/DDBJ databases">
        <authorList>
            <person name="Kim H.J."/>
            <person name="Triplett B.A."/>
        </authorList>
    </citation>
    <scope>NUCLEOTIDE SEQUENCE [LARGE SCALE GENOMIC DNA]</scope>
    <source>
        <strain evidence="2 3">DSM 13116</strain>
    </source>
</reference>
<dbReference type="EMBL" id="FZOC01000002">
    <property type="protein sequence ID" value="SNR75995.1"/>
    <property type="molecule type" value="Genomic_DNA"/>
</dbReference>